<dbReference type="AlphaFoldDB" id="A0A3P5XDG8"/>
<keyword evidence="3" id="KW-1185">Reference proteome</keyword>
<dbReference type="InterPro" id="IPR017740">
    <property type="entry name" value="TssA-like"/>
</dbReference>
<dbReference type="PANTHER" id="PTHR37951:SF1">
    <property type="entry name" value="TYPE VI SECRETION SYSTEM COMPONENT TSSA1"/>
    <property type="match status" value="1"/>
</dbReference>
<dbReference type="OrthoDB" id="9771118at2"/>
<dbReference type="RefSeq" id="WP_124088145.1">
    <property type="nucleotide sequence ID" value="NZ_UXAW01000095.1"/>
</dbReference>
<gene>
    <name evidence="2" type="ORF">XINFAN_03443</name>
</gene>
<name>A0A3P5XDG8_9RHOB</name>
<evidence type="ECO:0000313" key="2">
    <source>
        <dbReference type="EMBL" id="VDC32764.1"/>
    </source>
</evidence>
<evidence type="ECO:0000313" key="3">
    <source>
        <dbReference type="Proteomes" id="UP000277498"/>
    </source>
</evidence>
<dbReference type="EMBL" id="UXAW01000095">
    <property type="protein sequence ID" value="VDC32764.1"/>
    <property type="molecule type" value="Genomic_DNA"/>
</dbReference>
<sequence>MSLATLLEARDNSDPSGPDLEYDSEFLALEKATRFVGERQAGNEILPAEDPDYPAVQRYALAILERSHDLRAAVWLAQAKLRLEGFEGFAAALEFIREMLDRWWGSCHPLLDADDDDDPTARINALLGLVDPDTTLRGALLAPLAQSVTFGRINLRDVLIASGEITPSDGAGVDPASVAAALKDTDTALLSARLAALQKARQDLSGINRIFDEKTPGRGPDVTPLDRHLRRAVSRISEVLGGGAAADADAPAEEAGAPAPAAARAQAAPGTISSTADVRAALDRIIAFYAEHEPSSPLPILLQRARRLIGADFLTIMRDVAPGGVDNVRSLGGLTDDD</sequence>
<dbReference type="PANTHER" id="PTHR37951">
    <property type="entry name" value="CYTOPLASMIC PROTEIN-RELATED"/>
    <property type="match status" value="1"/>
</dbReference>
<organism evidence="2 3">
    <name type="scientific">Pseudogemmobacter humi</name>
    <dbReference type="NCBI Taxonomy" id="2483812"/>
    <lineage>
        <taxon>Bacteria</taxon>
        <taxon>Pseudomonadati</taxon>
        <taxon>Pseudomonadota</taxon>
        <taxon>Alphaproteobacteria</taxon>
        <taxon>Rhodobacterales</taxon>
        <taxon>Paracoccaceae</taxon>
        <taxon>Pseudogemmobacter</taxon>
    </lineage>
</organism>
<proteinExistence type="predicted"/>
<dbReference type="NCBIfam" id="TIGR03363">
    <property type="entry name" value="VI_chp_8"/>
    <property type="match status" value="1"/>
</dbReference>
<feature type="domain" description="ImpA N-terminal" evidence="1">
    <location>
        <begin position="12"/>
        <end position="130"/>
    </location>
</feature>
<dbReference type="Proteomes" id="UP000277498">
    <property type="component" value="Unassembled WGS sequence"/>
</dbReference>
<evidence type="ECO:0000259" key="1">
    <source>
        <dbReference type="Pfam" id="PF06812"/>
    </source>
</evidence>
<accession>A0A3P5XDG8</accession>
<protein>
    <recommendedName>
        <fullName evidence="1">ImpA N-terminal domain-containing protein</fullName>
    </recommendedName>
</protein>
<dbReference type="InterPro" id="IPR010657">
    <property type="entry name" value="ImpA_N"/>
</dbReference>
<reference evidence="2 3" key="1">
    <citation type="submission" date="2018-11" db="EMBL/GenBank/DDBJ databases">
        <authorList>
            <person name="Criscuolo A."/>
        </authorList>
    </citation>
    <scope>NUCLEOTIDE SEQUENCE [LARGE SCALE GENOMIC DNA]</scope>
    <source>
        <strain evidence="2">ACIP111625</strain>
    </source>
</reference>
<dbReference type="Pfam" id="PF06812">
    <property type="entry name" value="ImpA_N"/>
    <property type="match status" value="1"/>
</dbReference>